<accession>A0AAJ5BFC5</accession>
<evidence type="ECO:0000313" key="2">
    <source>
        <dbReference type="EMBL" id="SER55839.1"/>
    </source>
</evidence>
<evidence type="ECO:0000256" key="1">
    <source>
        <dbReference type="SAM" id="Phobius"/>
    </source>
</evidence>
<protein>
    <submittedName>
        <fullName evidence="2">Uncharacterized protein</fullName>
    </submittedName>
</protein>
<dbReference type="EMBL" id="FOFY01000019">
    <property type="protein sequence ID" value="SER55839.1"/>
    <property type="molecule type" value="Genomic_DNA"/>
</dbReference>
<feature type="transmembrane region" description="Helical" evidence="1">
    <location>
        <begin position="6"/>
        <end position="23"/>
    </location>
</feature>
<comment type="caution">
    <text evidence="2">The sequence shown here is derived from an EMBL/GenBank/DDBJ whole genome shotgun (WGS) entry which is preliminary data.</text>
</comment>
<dbReference type="KEGG" id="mpw:MPR_2185"/>
<evidence type="ECO:0000313" key="3">
    <source>
        <dbReference type="Proteomes" id="UP000183496"/>
    </source>
</evidence>
<keyword evidence="1" id="KW-1133">Transmembrane helix</keyword>
<feature type="transmembrane region" description="Helical" evidence="1">
    <location>
        <begin position="35"/>
        <end position="53"/>
    </location>
</feature>
<sequence>MLYPFISVGLIVVFIIYLLYVLFVKKDFEGQKNNILLGLFFLLVWGVIYYFLIV</sequence>
<name>A0AAJ5BFC5_MYRPR</name>
<organism evidence="2 3">
    <name type="scientific">Myroides profundi</name>
    <dbReference type="NCBI Taxonomy" id="480520"/>
    <lineage>
        <taxon>Bacteria</taxon>
        <taxon>Pseudomonadati</taxon>
        <taxon>Bacteroidota</taxon>
        <taxon>Flavobacteriia</taxon>
        <taxon>Flavobacteriales</taxon>
        <taxon>Flavobacteriaceae</taxon>
        <taxon>Myroides</taxon>
    </lineage>
</organism>
<dbReference type="Proteomes" id="UP000183496">
    <property type="component" value="Unassembled WGS sequence"/>
</dbReference>
<proteinExistence type="predicted"/>
<reference evidence="2 3" key="1">
    <citation type="submission" date="2016-10" db="EMBL/GenBank/DDBJ databases">
        <authorList>
            <person name="Varghese N."/>
            <person name="Submissions S."/>
        </authorList>
    </citation>
    <scope>NUCLEOTIDE SEQUENCE [LARGE SCALE GENOMIC DNA]</scope>
    <source>
        <strain evidence="3">DSM 19823 / KCTC 23066 / CCTCC M 208030 / D25</strain>
    </source>
</reference>
<keyword evidence="1" id="KW-0472">Membrane</keyword>
<keyword evidence="1" id="KW-0812">Transmembrane</keyword>
<dbReference type="AlphaFoldDB" id="A0AAJ5BFC5"/>
<keyword evidence="3" id="KW-1185">Reference proteome</keyword>
<gene>
    <name evidence="2" type="ORF">SAMN04488089_11915</name>
</gene>